<organism evidence="3 4">
    <name type="scientific">Brachionus calyciflorus</name>
    <dbReference type="NCBI Taxonomy" id="104777"/>
    <lineage>
        <taxon>Eukaryota</taxon>
        <taxon>Metazoa</taxon>
        <taxon>Spiralia</taxon>
        <taxon>Gnathifera</taxon>
        <taxon>Rotifera</taxon>
        <taxon>Eurotatoria</taxon>
        <taxon>Monogononta</taxon>
        <taxon>Pseudotrocha</taxon>
        <taxon>Ploima</taxon>
        <taxon>Brachionidae</taxon>
        <taxon>Brachionus</taxon>
    </lineage>
</organism>
<reference evidence="3" key="1">
    <citation type="submission" date="2021-02" db="EMBL/GenBank/DDBJ databases">
        <authorList>
            <person name="Nowell W R."/>
        </authorList>
    </citation>
    <scope>NUCLEOTIDE SEQUENCE</scope>
    <source>
        <strain evidence="3">Ploen Becks lab</strain>
    </source>
</reference>
<name>A0A813ZWY0_9BILA</name>
<dbReference type="PROSITE" id="PS51038">
    <property type="entry name" value="BAH"/>
    <property type="match status" value="1"/>
</dbReference>
<feature type="compositionally biased region" description="Basic and acidic residues" evidence="1">
    <location>
        <begin position="30"/>
        <end position="45"/>
    </location>
</feature>
<keyword evidence="4" id="KW-1185">Reference proteome</keyword>
<feature type="domain" description="BAH" evidence="2">
    <location>
        <begin position="89"/>
        <end position="188"/>
    </location>
</feature>
<protein>
    <recommendedName>
        <fullName evidence="2">BAH domain-containing protein</fullName>
    </recommendedName>
</protein>
<sequence length="188" mass="21745">MTATANTSNQNDFNGDVNNRTLANTTNFNHENKSENKTDKSEKNETVTPYTSRPLTFSTYRSYNGRARPSNNMQFKEENIQSYTDANGVVYKVSDHVYMDINKPNQPFAIAYILDFKLTKRDLVMIEVRWYYRPNEIPDGVYMPLMQDRLSENSESLFFKLIILSFISGSSRGLRKCNYSTIKGQILN</sequence>
<dbReference type="AlphaFoldDB" id="A0A813ZWY0"/>
<dbReference type="InterPro" id="IPR043151">
    <property type="entry name" value="BAH_sf"/>
</dbReference>
<dbReference type="Proteomes" id="UP000663879">
    <property type="component" value="Unassembled WGS sequence"/>
</dbReference>
<comment type="caution">
    <text evidence="3">The sequence shown here is derived from an EMBL/GenBank/DDBJ whole genome shotgun (WGS) entry which is preliminary data.</text>
</comment>
<evidence type="ECO:0000313" key="3">
    <source>
        <dbReference type="EMBL" id="CAF0905698.1"/>
    </source>
</evidence>
<evidence type="ECO:0000259" key="2">
    <source>
        <dbReference type="PROSITE" id="PS51038"/>
    </source>
</evidence>
<feature type="region of interest" description="Disordered" evidence="1">
    <location>
        <begin position="1"/>
        <end position="51"/>
    </location>
</feature>
<dbReference type="EMBL" id="CAJNOC010001994">
    <property type="protein sequence ID" value="CAF0905698.1"/>
    <property type="molecule type" value="Genomic_DNA"/>
</dbReference>
<evidence type="ECO:0000256" key="1">
    <source>
        <dbReference type="SAM" id="MobiDB-lite"/>
    </source>
</evidence>
<dbReference type="GO" id="GO:0003682">
    <property type="term" value="F:chromatin binding"/>
    <property type="evidence" value="ECO:0007669"/>
    <property type="project" value="InterPro"/>
</dbReference>
<gene>
    <name evidence="3" type="ORF">OXX778_LOCUS11633</name>
</gene>
<proteinExistence type="predicted"/>
<accession>A0A813ZWY0</accession>
<feature type="compositionally biased region" description="Polar residues" evidence="1">
    <location>
        <begin position="1"/>
        <end position="29"/>
    </location>
</feature>
<dbReference type="OrthoDB" id="6147534at2759"/>
<dbReference type="Gene3D" id="2.30.30.490">
    <property type="match status" value="1"/>
</dbReference>
<dbReference type="InterPro" id="IPR001025">
    <property type="entry name" value="BAH_dom"/>
</dbReference>
<evidence type="ECO:0000313" key="4">
    <source>
        <dbReference type="Proteomes" id="UP000663879"/>
    </source>
</evidence>